<evidence type="ECO:0000259" key="17">
    <source>
        <dbReference type="PROSITE" id="PS50011"/>
    </source>
</evidence>
<evidence type="ECO:0000256" key="10">
    <source>
        <dbReference type="ARBA" id="ARBA00023157"/>
    </source>
</evidence>
<evidence type="ECO:0000256" key="15">
    <source>
        <dbReference type="ARBA" id="ARBA00047174"/>
    </source>
</evidence>
<comment type="catalytic activity">
    <reaction evidence="14">
        <text>[(1-&gt;4)-beta-D-glucosyl]n+m + reduced acceptor + O2 = 4-dehydro-beta-D-glucosyl-[(1-&gt;4)-beta-D-glucosyl]n-1 + [(1-&gt;4)-beta-D-glucosyl]m + acceptor + H2O.</text>
        <dbReference type="EC" id="1.14.99.56"/>
    </reaction>
</comment>
<dbReference type="GO" id="GO:0004497">
    <property type="term" value="F:monooxygenase activity"/>
    <property type="evidence" value="ECO:0007669"/>
    <property type="project" value="UniProtKB-KW"/>
</dbReference>
<keyword evidence="11" id="KW-0119">Carbohydrate metabolism</keyword>
<keyword evidence="8" id="KW-0186">Copper</keyword>
<comment type="cofactor">
    <cofactor evidence="1">
        <name>Cu(2+)</name>
        <dbReference type="ChEBI" id="CHEBI:29036"/>
    </cofactor>
</comment>
<dbReference type="SMART" id="SM00220">
    <property type="entry name" value="S_TKc"/>
    <property type="match status" value="1"/>
</dbReference>
<feature type="compositionally biased region" description="Basic residues" evidence="16">
    <location>
        <begin position="668"/>
        <end position="677"/>
    </location>
</feature>
<proteinExistence type="inferred from homology"/>
<evidence type="ECO:0000256" key="4">
    <source>
        <dbReference type="ARBA" id="ARBA00022723"/>
    </source>
</evidence>
<keyword evidence="5" id="KW-0732">Signal</keyword>
<dbReference type="EMBL" id="JAACJN010000011">
    <property type="protein sequence ID" value="KAF5391069.1"/>
    <property type="molecule type" value="Genomic_DNA"/>
</dbReference>
<evidence type="ECO:0000256" key="9">
    <source>
        <dbReference type="ARBA" id="ARBA00023033"/>
    </source>
</evidence>
<dbReference type="Proteomes" id="UP000518752">
    <property type="component" value="Unassembled WGS sequence"/>
</dbReference>
<dbReference type="InterPro" id="IPR001245">
    <property type="entry name" value="Ser-Thr/Tyr_kinase_cat_dom"/>
</dbReference>
<dbReference type="InterPro" id="IPR011009">
    <property type="entry name" value="Kinase-like_dom_sf"/>
</dbReference>
<comment type="caution">
    <text evidence="18">The sequence shown here is derived from an EMBL/GenBank/DDBJ whole genome shotgun (WGS) entry which is preliminary data.</text>
</comment>
<evidence type="ECO:0000256" key="13">
    <source>
        <dbReference type="ARBA" id="ARBA00044502"/>
    </source>
</evidence>
<evidence type="ECO:0000256" key="6">
    <source>
        <dbReference type="ARBA" id="ARBA00023001"/>
    </source>
</evidence>
<dbReference type="GO" id="GO:0004672">
    <property type="term" value="F:protein kinase activity"/>
    <property type="evidence" value="ECO:0007669"/>
    <property type="project" value="InterPro"/>
</dbReference>
<comment type="subcellular location">
    <subcellularLocation>
        <location evidence="2">Secreted</location>
    </subcellularLocation>
</comment>
<dbReference type="GO" id="GO:0030245">
    <property type="term" value="P:cellulose catabolic process"/>
    <property type="evidence" value="ECO:0007669"/>
    <property type="project" value="UniProtKB-KW"/>
</dbReference>
<keyword evidence="3" id="KW-0964">Secreted</keyword>
<evidence type="ECO:0000256" key="8">
    <source>
        <dbReference type="ARBA" id="ARBA00023008"/>
    </source>
</evidence>
<evidence type="ECO:0000256" key="12">
    <source>
        <dbReference type="ARBA" id="ARBA00023326"/>
    </source>
</evidence>
<feature type="compositionally biased region" description="Low complexity" evidence="16">
    <location>
        <begin position="616"/>
        <end position="646"/>
    </location>
</feature>
<keyword evidence="19" id="KW-1185">Reference proteome</keyword>
<feature type="region of interest" description="Disordered" evidence="16">
    <location>
        <begin position="76"/>
        <end position="112"/>
    </location>
</feature>
<dbReference type="InterPro" id="IPR049892">
    <property type="entry name" value="AA9"/>
</dbReference>
<feature type="compositionally biased region" description="Polar residues" evidence="16">
    <location>
        <begin position="80"/>
        <end position="112"/>
    </location>
</feature>
<dbReference type="Gene3D" id="1.10.510.10">
    <property type="entry name" value="Transferase(Phosphotransferase) domain 1"/>
    <property type="match status" value="1"/>
</dbReference>
<dbReference type="InterPro" id="IPR000719">
    <property type="entry name" value="Prot_kinase_dom"/>
</dbReference>
<evidence type="ECO:0000256" key="5">
    <source>
        <dbReference type="ARBA" id="ARBA00022729"/>
    </source>
</evidence>
<protein>
    <recommendedName>
        <fullName evidence="15">lytic cellulose monooxygenase (C4-dehydrogenating)</fullName>
        <ecNumber evidence="15">1.14.99.56</ecNumber>
    </recommendedName>
</protein>
<dbReference type="GO" id="GO:0005524">
    <property type="term" value="F:ATP binding"/>
    <property type="evidence" value="ECO:0007669"/>
    <property type="project" value="InterPro"/>
</dbReference>
<dbReference type="InterPro" id="IPR005103">
    <property type="entry name" value="AA9_LPMO"/>
</dbReference>
<evidence type="ECO:0000256" key="1">
    <source>
        <dbReference type="ARBA" id="ARBA00001973"/>
    </source>
</evidence>
<dbReference type="PANTHER" id="PTHR33353">
    <property type="entry name" value="PUTATIVE (AFU_ORTHOLOGUE AFUA_1G12560)-RELATED"/>
    <property type="match status" value="1"/>
</dbReference>
<evidence type="ECO:0000256" key="2">
    <source>
        <dbReference type="ARBA" id="ARBA00004613"/>
    </source>
</evidence>
<comment type="similarity">
    <text evidence="13">Belongs to the polysaccharide monooxygenase AA9 family.</text>
</comment>
<dbReference type="InterPro" id="IPR008271">
    <property type="entry name" value="Ser/Thr_kinase_AS"/>
</dbReference>
<organism evidence="18 19">
    <name type="scientific">Collybiopsis confluens</name>
    <dbReference type="NCBI Taxonomy" id="2823264"/>
    <lineage>
        <taxon>Eukaryota</taxon>
        <taxon>Fungi</taxon>
        <taxon>Dikarya</taxon>
        <taxon>Basidiomycota</taxon>
        <taxon>Agaricomycotina</taxon>
        <taxon>Agaricomycetes</taxon>
        <taxon>Agaricomycetidae</taxon>
        <taxon>Agaricales</taxon>
        <taxon>Marasmiineae</taxon>
        <taxon>Omphalotaceae</taxon>
        <taxon>Collybiopsis</taxon>
    </lineage>
</organism>
<feature type="domain" description="Protein kinase" evidence="17">
    <location>
        <begin position="125"/>
        <end position="407"/>
    </location>
</feature>
<keyword evidence="10" id="KW-1015">Disulfide bond</keyword>
<dbReference type="Pfam" id="PF07714">
    <property type="entry name" value="PK_Tyr_Ser-Thr"/>
    <property type="match status" value="1"/>
</dbReference>
<keyword evidence="9" id="KW-0503">Monooxygenase</keyword>
<sequence length="714" mass="77044">MTIHPSSNTAVEQPASTLHLLPLSDMPGRLPTSDVPLSRFRKLTTKPSYQSLPHLSIPPDTKPPLQPAKLLVAAEENTKVDSPSPANSQVIQNGSGTPTSSAPETPVSLSSPTVGVVDLTRNMKTTSSSPVSHGGYSDIFRGELELRSPDRGDLEKRQVAIKVLRVLSAKGYDEVKARKRLNREVYVWHRLDHPNIATFLGTSYHMANRPSLILPWFSNGSASEYLKIKNPNADRLRLILDVAEGLKYLHTCRPKPIVHGDMKGNNILITDDGRATLSDFGLSQVIEDLVGPTGITPSCTEAGPIRWQCPEFLTDMSDIVRPQLPGDVWSFGCTAYELLTGKVPYHFRTRDATVIHDIQAGIPPPGVEENDTNRGDGGIWDLMNDCWIISPTERVQMTEVVDRLKALCSSTPASSVSVSDISPVKGASNPDLNCGLNAQFAQKVGNVNPGDLLVFDWRGGDNTNWPHNTGPLLTYMTSCGTQDCTQYNSSTSKWFKISEIGIVKNATSNDSPVWAQQSIMNGAFTNVTLPGVAPGNYLIRHEIVALHLATSLGGAEFYPACVQVTIGGSGTGTATDDEMILLPGGYKDTDPGILDPNVYSSNSYVFPGPPIAAFVGGSSSSSSPSPSGTTSAPNPSGTSSSGSTGSATQNVCKLQRRFVVPRTNTSTHARRRSKRELKRSGGTFERQRSSRGLWNDVFTAYQTLDLGLVFKTGL</sequence>
<dbReference type="Pfam" id="PF03443">
    <property type="entry name" value="AA9"/>
    <property type="match status" value="1"/>
</dbReference>
<reference evidence="18 19" key="1">
    <citation type="journal article" date="2020" name="ISME J.">
        <title>Uncovering the hidden diversity of litter-decomposition mechanisms in mushroom-forming fungi.</title>
        <authorList>
            <person name="Floudas D."/>
            <person name="Bentzer J."/>
            <person name="Ahren D."/>
            <person name="Johansson T."/>
            <person name="Persson P."/>
            <person name="Tunlid A."/>
        </authorList>
    </citation>
    <scope>NUCLEOTIDE SEQUENCE [LARGE SCALE GENOMIC DNA]</scope>
    <source>
        <strain evidence="18 19">CBS 406.79</strain>
    </source>
</reference>
<keyword evidence="4" id="KW-0479">Metal-binding</keyword>
<gene>
    <name evidence="18" type="ORF">D9757_003098</name>
</gene>
<dbReference type="GO" id="GO:0046872">
    <property type="term" value="F:metal ion binding"/>
    <property type="evidence" value="ECO:0007669"/>
    <property type="project" value="UniProtKB-KW"/>
</dbReference>
<dbReference type="GO" id="GO:0005576">
    <property type="term" value="C:extracellular region"/>
    <property type="evidence" value="ECO:0007669"/>
    <property type="project" value="UniProtKB-SubCell"/>
</dbReference>
<evidence type="ECO:0000256" key="3">
    <source>
        <dbReference type="ARBA" id="ARBA00022525"/>
    </source>
</evidence>
<evidence type="ECO:0000256" key="16">
    <source>
        <dbReference type="SAM" id="MobiDB-lite"/>
    </source>
</evidence>
<evidence type="ECO:0000256" key="11">
    <source>
        <dbReference type="ARBA" id="ARBA00023277"/>
    </source>
</evidence>
<evidence type="ECO:0000313" key="18">
    <source>
        <dbReference type="EMBL" id="KAF5391069.1"/>
    </source>
</evidence>
<evidence type="ECO:0000256" key="14">
    <source>
        <dbReference type="ARBA" id="ARBA00045077"/>
    </source>
</evidence>
<dbReference type="PROSITE" id="PS00108">
    <property type="entry name" value="PROTEIN_KINASE_ST"/>
    <property type="match status" value="1"/>
</dbReference>
<evidence type="ECO:0000256" key="7">
    <source>
        <dbReference type="ARBA" id="ARBA00023002"/>
    </source>
</evidence>
<dbReference type="OrthoDB" id="4062651at2759"/>
<keyword evidence="7" id="KW-0560">Oxidoreductase</keyword>
<dbReference type="AlphaFoldDB" id="A0A8H5HXD7"/>
<keyword evidence="12" id="KW-0624">Polysaccharide degradation</keyword>
<accession>A0A8H5HXD7</accession>
<feature type="region of interest" description="Disordered" evidence="16">
    <location>
        <begin position="661"/>
        <end position="688"/>
    </location>
</feature>
<dbReference type="Gene3D" id="2.70.50.70">
    <property type="match status" value="1"/>
</dbReference>
<dbReference type="EC" id="1.14.99.56" evidence="15"/>
<keyword evidence="6" id="KW-0136">Cellulose degradation</keyword>
<dbReference type="CDD" id="cd21175">
    <property type="entry name" value="LPMO_AA9"/>
    <property type="match status" value="1"/>
</dbReference>
<dbReference type="PROSITE" id="PS50011">
    <property type="entry name" value="PROTEIN_KINASE_DOM"/>
    <property type="match status" value="1"/>
</dbReference>
<name>A0A8H5HXD7_9AGAR</name>
<dbReference type="SUPFAM" id="SSF56112">
    <property type="entry name" value="Protein kinase-like (PK-like)"/>
    <property type="match status" value="1"/>
</dbReference>
<dbReference type="PANTHER" id="PTHR33353:SF10">
    <property type="entry name" value="ENDO-BETA-1,4-GLUCANASE D"/>
    <property type="match status" value="1"/>
</dbReference>
<evidence type="ECO:0000313" key="19">
    <source>
        <dbReference type="Proteomes" id="UP000518752"/>
    </source>
</evidence>
<feature type="region of interest" description="Disordered" evidence="16">
    <location>
        <begin position="616"/>
        <end position="647"/>
    </location>
</feature>